<gene>
    <name evidence="4" type="ORF">TSOC_000890</name>
</gene>
<feature type="region of interest" description="Disordered" evidence="1">
    <location>
        <begin position="209"/>
        <end position="230"/>
    </location>
</feature>
<keyword evidence="2" id="KW-0472">Membrane</keyword>
<keyword evidence="2" id="KW-1133">Transmembrane helix</keyword>
<keyword evidence="5" id="KW-1185">Reference proteome</keyword>
<dbReference type="GO" id="GO:0004674">
    <property type="term" value="F:protein serine/threonine kinase activity"/>
    <property type="evidence" value="ECO:0007669"/>
    <property type="project" value="TreeGrafter"/>
</dbReference>
<dbReference type="PANTHER" id="PTHR44329">
    <property type="entry name" value="SERINE/THREONINE-PROTEIN KINASE TNNI3K-RELATED"/>
    <property type="match status" value="1"/>
</dbReference>
<keyword evidence="4" id="KW-0808">Transferase</keyword>
<dbReference type="Pfam" id="PF00069">
    <property type="entry name" value="Pkinase"/>
    <property type="match status" value="1"/>
</dbReference>
<dbReference type="OrthoDB" id="339325at2759"/>
<dbReference type="Gene3D" id="3.30.200.20">
    <property type="entry name" value="Phosphorylase Kinase, domain 1"/>
    <property type="match status" value="1"/>
</dbReference>
<evidence type="ECO:0000256" key="2">
    <source>
        <dbReference type="SAM" id="Phobius"/>
    </source>
</evidence>
<dbReference type="InterPro" id="IPR011009">
    <property type="entry name" value="Kinase-like_dom_sf"/>
</dbReference>
<reference evidence="4 5" key="1">
    <citation type="journal article" date="2017" name="Mol. Biol. Evol.">
        <title>The 4-celled Tetrabaena socialis nuclear genome reveals the essential components for genetic control of cell number at the origin of multicellularity in the volvocine lineage.</title>
        <authorList>
            <person name="Featherston J."/>
            <person name="Arakaki Y."/>
            <person name="Hanschen E.R."/>
            <person name="Ferris P.J."/>
            <person name="Michod R.E."/>
            <person name="Olson B.J.S.C."/>
            <person name="Nozaki H."/>
            <person name="Durand P.M."/>
        </authorList>
    </citation>
    <scope>NUCLEOTIDE SEQUENCE [LARGE SCALE GENOMIC DNA]</scope>
    <source>
        <strain evidence="4 5">NIES-571</strain>
    </source>
</reference>
<dbReference type="EMBL" id="PGGS01000013">
    <property type="protein sequence ID" value="PNH12208.1"/>
    <property type="molecule type" value="Genomic_DNA"/>
</dbReference>
<dbReference type="InterPro" id="IPR000719">
    <property type="entry name" value="Prot_kinase_dom"/>
</dbReference>
<evidence type="ECO:0000259" key="3">
    <source>
        <dbReference type="PROSITE" id="PS50011"/>
    </source>
</evidence>
<evidence type="ECO:0000313" key="5">
    <source>
        <dbReference type="Proteomes" id="UP000236333"/>
    </source>
</evidence>
<dbReference type="PROSITE" id="PS50011">
    <property type="entry name" value="PROTEIN_KINASE_DOM"/>
    <property type="match status" value="1"/>
</dbReference>
<dbReference type="GO" id="GO:0005524">
    <property type="term" value="F:ATP binding"/>
    <property type="evidence" value="ECO:0007669"/>
    <property type="project" value="InterPro"/>
</dbReference>
<dbReference type="Proteomes" id="UP000236333">
    <property type="component" value="Unassembled WGS sequence"/>
</dbReference>
<dbReference type="SUPFAM" id="SSF56112">
    <property type="entry name" value="Protein kinase-like (PK-like)"/>
    <property type="match status" value="1"/>
</dbReference>
<sequence>MTDQCATELGPVGCWYQMFPLVAAMESPAPAPAGPMMPPAPDLGSAGGGRHPPLGPLLGGLLGGVALLAAASTALAVCVIRIRRRHLQALQYSDSKTVTSEERARAALAVAPPADTAFCNEDVEGGGGMPPRGSSAASANRMADPDPSIVTERTPLHPNIRLDVDLAGQEVTLLPVTRGKGAYGRIVEGMYGGQRVAVKLLDWGLAGTPQPDGGGAGREGDGGAEGAGAETEWSHLEAALAQEVAVLGRCSHPNIVRLLAASLRPPRVCLVMELLDTSLDSLIHGTDRRVPLLPLPKVLHIAIQVAQGLEYLHPTILHRDLKPANVLISNPDSPQPVVKLADFGLSRLRDSVLVTRHPEAGTDVYACGTMCYEMLSGSHPWSGFGTVQVACAITLRGERPPLHAISDERCPPKLRSLIQDCWETDPQRRPAAAEVVKMLTLVQQALARGPLAS</sequence>
<feature type="domain" description="Protein kinase" evidence="3">
    <location>
        <begin position="172"/>
        <end position="441"/>
    </location>
</feature>
<name>A0A2J8AI62_9CHLO</name>
<dbReference type="SMART" id="SM00220">
    <property type="entry name" value="S_TKc"/>
    <property type="match status" value="1"/>
</dbReference>
<dbReference type="PANTHER" id="PTHR44329:SF214">
    <property type="entry name" value="PROTEIN KINASE DOMAIN-CONTAINING PROTEIN"/>
    <property type="match status" value="1"/>
</dbReference>
<keyword evidence="4" id="KW-0418">Kinase</keyword>
<dbReference type="InterPro" id="IPR008271">
    <property type="entry name" value="Ser/Thr_kinase_AS"/>
</dbReference>
<evidence type="ECO:0000313" key="4">
    <source>
        <dbReference type="EMBL" id="PNH12208.1"/>
    </source>
</evidence>
<dbReference type="Gene3D" id="1.10.510.10">
    <property type="entry name" value="Transferase(Phosphotransferase) domain 1"/>
    <property type="match status" value="1"/>
</dbReference>
<feature type="transmembrane region" description="Helical" evidence="2">
    <location>
        <begin position="57"/>
        <end position="80"/>
    </location>
</feature>
<protein>
    <submittedName>
        <fullName evidence="4">Putative serine/threonine-protein kinase</fullName>
    </submittedName>
</protein>
<evidence type="ECO:0000256" key="1">
    <source>
        <dbReference type="SAM" id="MobiDB-lite"/>
    </source>
</evidence>
<dbReference type="PROSITE" id="PS00108">
    <property type="entry name" value="PROTEIN_KINASE_ST"/>
    <property type="match status" value="1"/>
</dbReference>
<comment type="caution">
    <text evidence="4">The sequence shown here is derived from an EMBL/GenBank/DDBJ whole genome shotgun (WGS) entry which is preliminary data.</text>
</comment>
<organism evidence="4 5">
    <name type="scientific">Tetrabaena socialis</name>
    <dbReference type="NCBI Taxonomy" id="47790"/>
    <lineage>
        <taxon>Eukaryota</taxon>
        <taxon>Viridiplantae</taxon>
        <taxon>Chlorophyta</taxon>
        <taxon>core chlorophytes</taxon>
        <taxon>Chlorophyceae</taxon>
        <taxon>CS clade</taxon>
        <taxon>Chlamydomonadales</taxon>
        <taxon>Tetrabaenaceae</taxon>
        <taxon>Tetrabaena</taxon>
    </lineage>
</organism>
<dbReference type="InterPro" id="IPR051681">
    <property type="entry name" value="Ser/Thr_Kinases-Pseudokinases"/>
</dbReference>
<keyword evidence="2" id="KW-0812">Transmembrane</keyword>
<proteinExistence type="predicted"/>
<dbReference type="AlphaFoldDB" id="A0A2J8AI62"/>
<accession>A0A2J8AI62</accession>